<name>C0PNX7_MAIZE</name>
<evidence type="ECO:0008006" key="3">
    <source>
        <dbReference type="Google" id="ProtNLM"/>
    </source>
</evidence>
<reference evidence="2" key="1">
    <citation type="journal article" date="2009" name="PLoS Genet.">
        <title>Sequencing, mapping, and analysis of 27,455 maize full-length cDNAs.</title>
        <authorList>
            <person name="Soderlund C."/>
            <person name="Descour A."/>
            <person name="Kudrna D."/>
            <person name="Bomhoff M."/>
            <person name="Boyd L."/>
            <person name="Currie J."/>
            <person name="Angelova A."/>
            <person name="Collura K."/>
            <person name="Wissotski M."/>
            <person name="Ashley E."/>
            <person name="Morrow D."/>
            <person name="Fernandes J."/>
            <person name="Walbot V."/>
            <person name="Yu Y."/>
        </authorList>
    </citation>
    <scope>NUCLEOTIDE SEQUENCE</scope>
    <source>
        <strain evidence="2">B73</strain>
    </source>
</reference>
<evidence type="ECO:0000256" key="1">
    <source>
        <dbReference type="SAM" id="SignalP"/>
    </source>
</evidence>
<feature type="signal peptide" evidence="1">
    <location>
        <begin position="1"/>
        <end position="17"/>
    </location>
</feature>
<organism evidence="2">
    <name type="scientific">Zea mays</name>
    <name type="common">Maize</name>
    <dbReference type="NCBI Taxonomy" id="4577"/>
    <lineage>
        <taxon>Eukaryota</taxon>
        <taxon>Viridiplantae</taxon>
        <taxon>Streptophyta</taxon>
        <taxon>Embryophyta</taxon>
        <taxon>Tracheophyta</taxon>
        <taxon>Spermatophyta</taxon>
        <taxon>Magnoliopsida</taxon>
        <taxon>Liliopsida</taxon>
        <taxon>Poales</taxon>
        <taxon>Poaceae</taxon>
        <taxon>PACMAD clade</taxon>
        <taxon>Panicoideae</taxon>
        <taxon>Andropogonodae</taxon>
        <taxon>Andropogoneae</taxon>
        <taxon>Tripsacinae</taxon>
        <taxon>Zea</taxon>
    </lineage>
</organism>
<sequence length="65" mass="7332">MMIRRRVGGWWEGSTSALSFLVSLNSQCTYLQVTSHNNLSLMVLPNARCTFLAHNLQCDVIVSFN</sequence>
<keyword evidence="1" id="KW-0732">Signal</keyword>
<reference evidence="2" key="2">
    <citation type="submission" date="2012-06" db="EMBL/GenBank/DDBJ databases">
        <authorList>
            <person name="Yu Y."/>
            <person name="Currie J."/>
            <person name="Lomeli R."/>
            <person name="Angelova A."/>
            <person name="Collura K."/>
            <person name="Wissotski M."/>
            <person name="Campos D."/>
            <person name="Kudrna D."/>
            <person name="Golser W."/>
            <person name="Ashely E."/>
            <person name="Descour A."/>
            <person name="Fernandes J."/>
            <person name="Soderlund C."/>
            <person name="Walbot V."/>
        </authorList>
    </citation>
    <scope>NUCLEOTIDE SEQUENCE</scope>
    <source>
        <strain evidence="2">B73</strain>
    </source>
</reference>
<feature type="chain" id="PRO_5002900200" description="Secreted protein" evidence="1">
    <location>
        <begin position="18"/>
        <end position="65"/>
    </location>
</feature>
<evidence type="ECO:0000313" key="2">
    <source>
        <dbReference type="EMBL" id="ACN36893.1"/>
    </source>
</evidence>
<proteinExistence type="evidence at transcript level"/>
<dbReference type="AlphaFoldDB" id="C0PNX7"/>
<protein>
    <recommendedName>
        <fullName evidence="3">Secreted protein</fullName>
    </recommendedName>
</protein>
<accession>C0PNX7</accession>
<dbReference type="EMBL" id="BT069996">
    <property type="protein sequence ID" value="ACN36893.1"/>
    <property type="molecule type" value="mRNA"/>
</dbReference>